<feature type="transmembrane region" description="Helical" evidence="7">
    <location>
        <begin position="263"/>
        <end position="282"/>
    </location>
</feature>
<evidence type="ECO:0000313" key="10">
    <source>
        <dbReference type="Proteomes" id="UP001499974"/>
    </source>
</evidence>
<feature type="transmembrane region" description="Helical" evidence="7">
    <location>
        <begin position="52"/>
        <end position="69"/>
    </location>
</feature>
<dbReference type="EMBL" id="BAABKM010000005">
    <property type="protein sequence ID" value="GAA4719355.1"/>
    <property type="molecule type" value="Genomic_DNA"/>
</dbReference>
<reference evidence="10" key="1">
    <citation type="journal article" date="2019" name="Int. J. Syst. Evol. Microbiol.">
        <title>The Global Catalogue of Microorganisms (GCM) 10K type strain sequencing project: providing services to taxonomists for standard genome sequencing and annotation.</title>
        <authorList>
            <consortium name="The Broad Institute Genomics Platform"/>
            <consortium name="The Broad Institute Genome Sequencing Center for Infectious Disease"/>
            <person name="Wu L."/>
            <person name="Ma J."/>
        </authorList>
    </citation>
    <scope>NUCLEOTIDE SEQUENCE [LARGE SCALE GENOMIC DNA]</scope>
    <source>
        <strain evidence="10">JCM 18531</strain>
    </source>
</reference>
<keyword evidence="10" id="KW-1185">Reference proteome</keyword>
<feature type="transmembrane region" description="Helical" evidence="7">
    <location>
        <begin position="164"/>
        <end position="184"/>
    </location>
</feature>
<feature type="transmembrane region" description="Helical" evidence="7">
    <location>
        <begin position="135"/>
        <end position="158"/>
    </location>
</feature>
<gene>
    <name evidence="9" type="ORF">GCM10023349_44210</name>
</gene>
<evidence type="ECO:0000256" key="7">
    <source>
        <dbReference type="SAM" id="Phobius"/>
    </source>
</evidence>
<keyword evidence="3" id="KW-1003">Cell membrane</keyword>
<feature type="transmembrane region" description="Helical" evidence="7">
    <location>
        <begin position="327"/>
        <end position="345"/>
    </location>
</feature>
<feature type="transmembrane region" description="Helical" evidence="7">
    <location>
        <begin position="196"/>
        <end position="214"/>
    </location>
</feature>
<feature type="transmembrane region" description="Helical" evidence="7">
    <location>
        <begin position="431"/>
        <end position="450"/>
    </location>
</feature>
<dbReference type="InterPro" id="IPR011701">
    <property type="entry name" value="MFS"/>
</dbReference>
<feature type="domain" description="Major facilitator superfamily (MFS) profile" evidence="8">
    <location>
        <begin position="10"/>
        <end position="455"/>
    </location>
</feature>
<evidence type="ECO:0000256" key="4">
    <source>
        <dbReference type="ARBA" id="ARBA00022692"/>
    </source>
</evidence>
<evidence type="ECO:0000256" key="1">
    <source>
        <dbReference type="ARBA" id="ARBA00004651"/>
    </source>
</evidence>
<dbReference type="PROSITE" id="PS50850">
    <property type="entry name" value="MFS"/>
    <property type="match status" value="1"/>
</dbReference>
<protein>
    <submittedName>
        <fullName evidence="9">DHA2 family efflux MFS transporter permease subunit</fullName>
    </submittedName>
</protein>
<dbReference type="Gene3D" id="1.20.1720.10">
    <property type="entry name" value="Multidrug resistance protein D"/>
    <property type="match status" value="1"/>
</dbReference>
<dbReference type="SUPFAM" id="SSF103473">
    <property type="entry name" value="MFS general substrate transporter"/>
    <property type="match status" value="1"/>
</dbReference>
<dbReference type="PANTHER" id="PTHR42718:SF46">
    <property type="entry name" value="BLR6921 PROTEIN"/>
    <property type="match status" value="1"/>
</dbReference>
<dbReference type="CDD" id="cd17321">
    <property type="entry name" value="MFS_MMR_MDR_like"/>
    <property type="match status" value="1"/>
</dbReference>
<evidence type="ECO:0000256" key="2">
    <source>
        <dbReference type="ARBA" id="ARBA00022448"/>
    </source>
</evidence>
<dbReference type="InterPro" id="IPR020846">
    <property type="entry name" value="MFS_dom"/>
</dbReference>
<evidence type="ECO:0000313" key="9">
    <source>
        <dbReference type="EMBL" id="GAA4719355.1"/>
    </source>
</evidence>
<keyword evidence="4 7" id="KW-0812">Transmembrane</keyword>
<evidence type="ECO:0000256" key="6">
    <source>
        <dbReference type="ARBA" id="ARBA00023136"/>
    </source>
</evidence>
<feature type="transmembrane region" description="Helical" evidence="7">
    <location>
        <begin position="226"/>
        <end position="243"/>
    </location>
</feature>
<name>A0ABP8Y3C8_9ACTN</name>
<evidence type="ECO:0000259" key="8">
    <source>
        <dbReference type="PROSITE" id="PS50850"/>
    </source>
</evidence>
<keyword evidence="6 7" id="KW-0472">Membrane</keyword>
<feature type="transmembrane region" description="Helical" evidence="7">
    <location>
        <begin position="76"/>
        <end position="103"/>
    </location>
</feature>
<evidence type="ECO:0000256" key="3">
    <source>
        <dbReference type="ARBA" id="ARBA00022475"/>
    </source>
</evidence>
<organism evidence="9 10">
    <name type="scientific">Nocardioides conyzicola</name>
    <dbReference type="NCBI Taxonomy" id="1651781"/>
    <lineage>
        <taxon>Bacteria</taxon>
        <taxon>Bacillati</taxon>
        <taxon>Actinomycetota</taxon>
        <taxon>Actinomycetes</taxon>
        <taxon>Propionibacteriales</taxon>
        <taxon>Nocardioidaceae</taxon>
        <taxon>Nocardioides</taxon>
    </lineage>
</organism>
<feature type="transmembrane region" description="Helical" evidence="7">
    <location>
        <begin position="400"/>
        <end position="419"/>
    </location>
</feature>
<accession>A0ABP8Y3C8</accession>
<dbReference type="NCBIfam" id="TIGR00711">
    <property type="entry name" value="efflux_EmrB"/>
    <property type="match status" value="1"/>
</dbReference>
<evidence type="ECO:0000256" key="5">
    <source>
        <dbReference type="ARBA" id="ARBA00022989"/>
    </source>
</evidence>
<dbReference type="PANTHER" id="PTHR42718">
    <property type="entry name" value="MAJOR FACILITATOR SUPERFAMILY MULTIDRUG TRANSPORTER MFSC"/>
    <property type="match status" value="1"/>
</dbReference>
<dbReference type="InterPro" id="IPR036259">
    <property type="entry name" value="MFS_trans_sf"/>
</dbReference>
<dbReference type="Pfam" id="PF07690">
    <property type="entry name" value="MFS_1"/>
    <property type="match status" value="1"/>
</dbReference>
<feature type="transmembrane region" description="Helical" evidence="7">
    <location>
        <begin position="109"/>
        <end position="128"/>
    </location>
</feature>
<proteinExistence type="predicted"/>
<feature type="transmembrane region" description="Helical" evidence="7">
    <location>
        <begin position="9"/>
        <end position="32"/>
    </location>
</feature>
<feature type="transmembrane region" description="Helical" evidence="7">
    <location>
        <begin position="302"/>
        <end position="320"/>
    </location>
</feature>
<dbReference type="InterPro" id="IPR004638">
    <property type="entry name" value="EmrB-like"/>
</dbReference>
<sequence>MLDARHRRWVIVLTSIGSFMAAIDTLVVSTAIPTIRGDLGASLPQLEWTVNAYNLTLAVLLVPAAVLGDRFGRARCYAIGIGLFAVASLGCALAGGAGVLIAMRAAQGAGGALVLTLGLALLTGAFPAERRGQAVGLYSAVTGIAVACGPLLGGLVVGGLDWHWIFWVNVPIGLLAVPLVLRYVPEVRVPDSTLDVPGVALLGGGCLALVWAMVRSTTEGWSSTEVVATSVLGVALLGAFVAWERRALRPLVPGALLARRGFIAGNVAAFLTLASLFSAVFFYGQLLQFAFGDSALEAGLRLMAWTGTFIVVAPIAGTLADRIGERPLLVAGLTIQAAAMLWFAGTVTAGGDYLDALGPFVIGGIGVSMAVPCGQSAVIAAVEDRDVGTASGINSTMRELGGVFGVSLTVAVFGAYGGYGSPAEFVDGFTPAIVTAAGLSFAGALAGLALPARRRADVPAVAVAA</sequence>
<dbReference type="Proteomes" id="UP001499974">
    <property type="component" value="Unassembled WGS sequence"/>
</dbReference>
<dbReference type="Gene3D" id="1.20.1250.20">
    <property type="entry name" value="MFS general substrate transporter like domains"/>
    <property type="match status" value="1"/>
</dbReference>
<keyword evidence="2" id="KW-0813">Transport</keyword>
<keyword evidence="5 7" id="KW-1133">Transmembrane helix</keyword>
<comment type="subcellular location">
    <subcellularLocation>
        <location evidence="1">Cell membrane</location>
        <topology evidence="1">Multi-pass membrane protein</topology>
    </subcellularLocation>
</comment>
<dbReference type="PRINTS" id="PR01036">
    <property type="entry name" value="TCRTETB"/>
</dbReference>
<comment type="caution">
    <text evidence="9">The sequence shown here is derived from an EMBL/GenBank/DDBJ whole genome shotgun (WGS) entry which is preliminary data.</text>
</comment>
<feature type="transmembrane region" description="Helical" evidence="7">
    <location>
        <begin position="357"/>
        <end position="379"/>
    </location>
</feature>